<evidence type="ECO:0000313" key="2">
    <source>
        <dbReference type="Proteomes" id="UP000586454"/>
    </source>
</evidence>
<sequence>MQNKRKNLAIRATAGALSLSLVFGMVPSGIYAYADKQTAQKAMVQNAQNAQKGLAIATRDAAEPEESEVGNDARDAVHAFVGVQTGGDLNLELSGATGQEFKPIEGVRGYFQ</sequence>
<proteinExistence type="predicted"/>
<keyword evidence="2" id="KW-1185">Reference proteome</keyword>
<dbReference type="Proteomes" id="UP000586454">
    <property type="component" value="Unassembled WGS sequence"/>
</dbReference>
<protein>
    <submittedName>
        <fullName evidence="1">Uncharacterized protein</fullName>
    </submittedName>
</protein>
<gene>
    <name evidence="1" type="ORF">PEPNEM18_00037</name>
</gene>
<organism evidence="1 2">
    <name type="scientific">Aedoeadaptatus nemausensis</name>
    <dbReference type="NCBI Taxonomy" id="2582829"/>
    <lineage>
        <taxon>Bacteria</taxon>
        <taxon>Bacillati</taxon>
        <taxon>Bacillota</taxon>
        <taxon>Tissierellia</taxon>
        <taxon>Tissierellales</taxon>
        <taxon>Peptoniphilaceae</taxon>
        <taxon>Aedoeadaptatus</taxon>
    </lineage>
</organism>
<accession>A0A6V6XZ35</accession>
<comment type="caution">
    <text evidence="1">The sequence shown here is derived from an EMBL/GenBank/DDBJ whole genome shotgun (WGS) entry which is preliminary data.</text>
</comment>
<name>A0A6V6XZ35_9FIRM</name>
<dbReference type="EMBL" id="CAIJCS010000007">
    <property type="protein sequence ID" value="CAC9922265.1"/>
    <property type="molecule type" value="Genomic_DNA"/>
</dbReference>
<evidence type="ECO:0000313" key="1">
    <source>
        <dbReference type="EMBL" id="CAC9922265.1"/>
    </source>
</evidence>
<dbReference type="RefSeq" id="WP_180498065.1">
    <property type="nucleotide sequence ID" value="NZ_CAIJCS010000007.1"/>
</dbReference>
<dbReference type="AlphaFoldDB" id="A0A6V6XZ35"/>
<reference evidence="1 2" key="1">
    <citation type="submission" date="2020-06" db="EMBL/GenBank/DDBJ databases">
        <authorList>
            <person name="Criscuolo A."/>
        </authorList>
    </citation>
    <scope>NUCLEOTIDE SEQUENCE [LARGE SCALE GENOMIC DNA]</scope>
    <source>
        <strain evidence="1">1804121828</strain>
    </source>
</reference>